<sequence>MSVELITIPVEPERKNLSKIEIKPISDCDSELKGIYKDHMFTSLKPDQKIILDHGKHPVFEGFLWAYRNHRPITISPDIFWLLIIQAFSNHVSSCPEKLRHMFVNFKGKKNLTVTRKDLNFYAMKSEDWEEFFPEFVNKISKFTGKDITETLTPDFTTTTPVSLAVGQLTIMSTMKHYFSYCCEVSGCGFPYITIEGTIEDWIKISDKLSNLSKYKFKWFTNETIPIIQKIIETKKGNIDTKFWQMMLKIKNGSGFYDPDHVNGWFVSFFPFDRDGRRIYGSIRTDTELQDEVQTVPFKLRIIGQGTFDCTFLAGFVGLTQDEKTASIKPEIGWFIKKNAVDTNSCLDSKSDSENEDDENDNSENSFIEDTNDDSDESDHVDSVNYHDFSDDII</sequence>
<name>A0ABR2IC38_9EUKA</name>
<reference evidence="2 3" key="1">
    <citation type="submission" date="2024-04" db="EMBL/GenBank/DDBJ databases">
        <title>Tritrichomonas musculus Genome.</title>
        <authorList>
            <person name="Alves-Ferreira E."/>
            <person name="Grigg M."/>
            <person name="Lorenzi H."/>
            <person name="Galac M."/>
        </authorList>
    </citation>
    <scope>NUCLEOTIDE SEQUENCE [LARGE SCALE GENOMIC DNA]</scope>
    <source>
        <strain evidence="2 3">EAF2021</strain>
    </source>
</reference>
<dbReference type="PANTHER" id="PTHR31252:SF11">
    <property type="entry name" value="DUF4419 DOMAIN-CONTAINING PROTEIN"/>
    <property type="match status" value="1"/>
</dbReference>
<gene>
    <name evidence="2" type="ORF">M9Y10_012216</name>
</gene>
<feature type="region of interest" description="Disordered" evidence="1">
    <location>
        <begin position="346"/>
        <end position="394"/>
    </location>
</feature>
<proteinExistence type="predicted"/>
<protein>
    <recommendedName>
        <fullName evidence="4">Initiator binding domain-containing protein</fullName>
    </recommendedName>
</protein>
<dbReference type="Proteomes" id="UP001470230">
    <property type="component" value="Unassembled WGS sequence"/>
</dbReference>
<dbReference type="EMBL" id="JAPFFF010000018">
    <property type="protein sequence ID" value="KAK8860551.1"/>
    <property type="molecule type" value="Genomic_DNA"/>
</dbReference>
<dbReference type="Pfam" id="PF14388">
    <property type="entry name" value="DUF4419"/>
    <property type="match status" value="1"/>
</dbReference>
<comment type="caution">
    <text evidence="2">The sequence shown here is derived from an EMBL/GenBank/DDBJ whole genome shotgun (WGS) entry which is preliminary data.</text>
</comment>
<dbReference type="PANTHER" id="PTHR31252">
    <property type="entry name" value="DUF4419 DOMAIN-CONTAINING PROTEIN"/>
    <property type="match status" value="1"/>
</dbReference>
<dbReference type="InterPro" id="IPR025533">
    <property type="entry name" value="DUF4419"/>
</dbReference>
<feature type="compositionally biased region" description="Acidic residues" evidence="1">
    <location>
        <begin position="370"/>
        <end position="379"/>
    </location>
</feature>
<accession>A0ABR2IC38</accession>
<evidence type="ECO:0000313" key="2">
    <source>
        <dbReference type="EMBL" id="KAK8860551.1"/>
    </source>
</evidence>
<evidence type="ECO:0000313" key="3">
    <source>
        <dbReference type="Proteomes" id="UP001470230"/>
    </source>
</evidence>
<evidence type="ECO:0008006" key="4">
    <source>
        <dbReference type="Google" id="ProtNLM"/>
    </source>
</evidence>
<evidence type="ECO:0000256" key="1">
    <source>
        <dbReference type="SAM" id="MobiDB-lite"/>
    </source>
</evidence>
<organism evidence="2 3">
    <name type="scientific">Tritrichomonas musculus</name>
    <dbReference type="NCBI Taxonomy" id="1915356"/>
    <lineage>
        <taxon>Eukaryota</taxon>
        <taxon>Metamonada</taxon>
        <taxon>Parabasalia</taxon>
        <taxon>Tritrichomonadida</taxon>
        <taxon>Tritrichomonadidae</taxon>
        <taxon>Tritrichomonas</taxon>
    </lineage>
</organism>
<keyword evidence="3" id="KW-1185">Reference proteome</keyword>